<dbReference type="InParanoid" id="A0A1X2H705"/>
<dbReference type="CDD" id="cd22744">
    <property type="entry name" value="OTU"/>
    <property type="match status" value="1"/>
</dbReference>
<evidence type="ECO:0000313" key="2">
    <source>
        <dbReference type="Proteomes" id="UP000242180"/>
    </source>
</evidence>
<reference evidence="1 2" key="1">
    <citation type="submission" date="2016-07" db="EMBL/GenBank/DDBJ databases">
        <title>Pervasive Adenine N6-methylation of Active Genes in Fungi.</title>
        <authorList>
            <consortium name="DOE Joint Genome Institute"/>
            <person name="Mondo S.J."/>
            <person name="Dannebaum R.O."/>
            <person name="Kuo R.C."/>
            <person name="Labutti K."/>
            <person name="Haridas S."/>
            <person name="Kuo A."/>
            <person name="Salamov A."/>
            <person name="Ahrendt S.R."/>
            <person name="Lipzen A."/>
            <person name="Sullivan W."/>
            <person name="Andreopoulos W.B."/>
            <person name="Clum A."/>
            <person name="Lindquist E."/>
            <person name="Daum C."/>
            <person name="Ramamoorthy G.K."/>
            <person name="Gryganskyi A."/>
            <person name="Culley D."/>
            <person name="Magnuson J.K."/>
            <person name="James T.Y."/>
            <person name="O'Malley M.A."/>
            <person name="Stajich J.E."/>
            <person name="Spatafora J.W."/>
            <person name="Visel A."/>
            <person name="Grigoriev I.V."/>
        </authorList>
    </citation>
    <scope>NUCLEOTIDE SEQUENCE [LARGE SCALE GENOMIC DNA]</scope>
    <source>
        <strain evidence="1 2">NRRL 2496</strain>
    </source>
</reference>
<evidence type="ECO:0008006" key="3">
    <source>
        <dbReference type="Google" id="ProtNLM"/>
    </source>
</evidence>
<keyword evidence="2" id="KW-1185">Reference proteome</keyword>
<name>A0A1X2H705_SYNRA</name>
<dbReference type="OMA" id="WFLAPEC"/>
<accession>A0A1X2H705</accession>
<organism evidence="1 2">
    <name type="scientific">Syncephalastrum racemosum</name>
    <name type="common">Filamentous fungus</name>
    <dbReference type="NCBI Taxonomy" id="13706"/>
    <lineage>
        <taxon>Eukaryota</taxon>
        <taxon>Fungi</taxon>
        <taxon>Fungi incertae sedis</taxon>
        <taxon>Mucoromycota</taxon>
        <taxon>Mucoromycotina</taxon>
        <taxon>Mucoromycetes</taxon>
        <taxon>Mucorales</taxon>
        <taxon>Syncephalastraceae</taxon>
        <taxon>Syncephalastrum</taxon>
    </lineage>
</organism>
<proteinExistence type="predicted"/>
<dbReference type="Gene3D" id="3.90.70.80">
    <property type="match status" value="1"/>
</dbReference>
<dbReference type="Proteomes" id="UP000242180">
    <property type="component" value="Unassembled WGS sequence"/>
</dbReference>
<dbReference type="OrthoDB" id="2283268at2759"/>
<evidence type="ECO:0000313" key="1">
    <source>
        <dbReference type="EMBL" id="ORY94266.1"/>
    </source>
</evidence>
<sequence>MIHELASEVDYLQKAKRAKKLHLELNDLDAFIHPDISADMISQVVAIESDGWCGFRSIAHAVYGDQNNYMLVKRRMQERLLTMESIYRQHFGKLMDKEHIDMLVSICQYGLDDSAAASTNCPLQYWFIAPGCVQLVADTYGRPVALYPSSAERSPVDPNNYVTPPLLFLPFDSPSAASKRPLPPIILQHNNGNHWITMDLKQSRLMKWPIIERGIQLAYESSGRNPRSLRKHIWRHLDIKKNNDD</sequence>
<protein>
    <recommendedName>
        <fullName evidence="3">OTU domain-containing protein</fullName>
    </recommendedName>
</protein>
<dbReference type="STRING" id="13706.A0A1X2H705"/>
<dbReference type="AlphaFoldDB" id="A0A1X2H705"/>
<dbReference type="EMBL" id="MCGN01000008">
    <property type="protein sequence ID" value="ORY94266.1"/>
    <property type="molecule type" value="Genomic_DNA"/>
</dbReference>
<comment type="caution">
    <text evidence="1">The sequence shown here is derived from an EMBL/GenBank/DDBJ whole genome shotgun (WGS) entry which is preliminary data.</text>
</comment>
<gene>
    <name evidence="1" type="ORF">BCR43DRAFT_517272</name>
</gene>